<evidence type="ECO:0000313" key="1">
    <source>
        <dbReference type="EMBL" id="MEJ2889789.1"/>
    </source>
</evidence>
<evidence type="ECO:0000313" key="2">
    <source>
        <dbReference type="Proteomes" id="UP001370100"/>
    </source>
</evidence>
<gene>
    <name evidence="1" type="ORF">WCD41_25245</name>
</gene>
<evidence type="ECO:0008006" key="3">
    <source>
        <dbReference type="Google" id="ProtNLM"/>
    </source>
</evidence>
<dbReference type="Proteomes" id="UP001370100">
    <property type="component" value="Unassembled WGS sequence"/>
</dbReference>
<dbReference type="RefSeq" id="WP_337717704.1">
    <property type="nucleotide sequence ID" value="NZ_JBBEGL010000008.1"/>
</dbReference>
<accession>A0ABU8NBK2</accession>
<sequence length="304" mass="32443">MSATPIPVPQGEGTVVVPPPVDEPGYWAGAPSVLVVDDVVYLSYRLRQPEGVGRGYANVVARSRDGVAFETLAVVEKEAFGAESLERPALALSDEGRWRLYVSCATPGSKHWWVDVIEADTPDGLALAPRRTVLPGDDLHAVKDPVVLRDAGSWHLWASVHPLDDPEATDRMTTEYATSPDGLDWTWQGTALAPRAGAWDARGVRISAVVPVGDEVVATYDGRATAAENWEERTGLARGTGGGRFVADGDSPAAQSPHAGHGLRYVAVADVRGTRRLYWEATRADGAHELRSELLVAAGLPDAA</sequence>
<keyword evidence="2" id="KW-1185">Reference proteome</keyword>
<dbReference type="EMBL" id="JBBEGL010000008">
    <property type="protein sequence ID" value="MEJ2889789.1"/>
    <property type="molecule type" value="Genomic_DNA"/>
</dbReference>
<dbReference type="InterPro" id="IPR023296">
    <property type="entry name" value="Glyco_hydro_beta-prop_sf"/>
</dbReference>
<proteinExistence type="predicted"/>
<dbReference type="SUPFAM" id="SSF75005">
    <property type="entry name" value="Arabinanase/levansucrase/invertase"/>
    <property type="match status" value="1"/>
</dbReference>
<dbReference type="Gene3D" id="2.115.10.20">
    <property type="entry name" value="Glycosyl hydrolase domain, family 43"/>
    <property type="match status" value="1"/>
</dbReference>
<reference evidence="1 2" key="1">
    <citation type="submission" date="2024-03" db="EMBL/GenBank/DDBJ databases">
        <title>Actinomycetospora sp. OC33-EN06, a novel actinomycete isolated from wild orchid (Aerides multiflora).</title>
        <authorList>
            <person name="Suriyachadkun C."/>
        </authorList>
    </citation>
    <scope>NUCLEOTIDE SEQUENCE [LARGE SCALE GENOMIC DNA]</scope>
    <source>
        <strain evidence="1 2">OC33-EN06</strain>
    </source>
</reference>
<comment type="caution">
    <text evidence="1">The sequence shown here is derived from an EMBL/GenBank/DDBJ whole genome shotgun (WGS) entry which is preliminary data.</text>
</comment>
<name>A0ABU8NBK2_9PSEU</name>
<organism evidence="1 2">
    <name type="scientific">Actinomycetospora aeridis</name>
    <dbReference type="NCBI Taxonomy" id="3129231"/>
    <lineage>
        <taxon>Bacteria</taxon>
        <taxon>Bacillati</taxon>
        <taxon>Actinomycetota</taxon>
        <taxon>Actinomycetes</taxon>
        <taxon>Pseudonocardiales</taxon>
        <taxon>Pseudonocardiaceae</taxon>
        <taxon>Actinomycetospora</taxon>
    </lineage>
</organism>
<protein>
    <recommendedName>
        <fullName evidence="3">Glycosyl hydrolase family 32</fullName>
    </recommendedName>
</protein>